<name>A0A834MXI0_VESVU</name>
<proteinExistence type="predicted"/>
<evidence type="ECO:0000313" key="2">
    <source>
        <dbReference type="Proteomes" id="UP000614350"/>
    </source>
</evidence>
<gene>
    <name evidence="1" type="ORF">HZH66_009909</name>
</gene>
<dbReference type="AlphaFoldDB" id="A0A834MXI0"/>
<sequence length="443" mass="50376">MKLWSGDTGLPEMTTKSSVRPIMVPYKWFSLAAYSDDYTSQFLFKLRSGDSGLRERKTKTGLRLPLTDTSSNEIVEWEYSPTRDDNISDSYWYNLASNFDEYASQVSQHVFSTSNREELIFKLQSGDTRLREGTTKTVLRSPLTVISLVVFWTSTRELGKFRGDHTCKLNCEVGIVVCERGQQRRACDRLLQILVQLCFGLRQGNLENFAQGISASIDEQLNCEVGIVDCERGQQRRAFDRLLQLLVQLCFGLRRGNLENFAEGIPASINKQLNCEVGIVVCERGQRRRACDRLLQLLVQLCFGLRGGNLENFAEDIPASINEQFQLRSGDTRLREKKTKTGLRPTLTVTGSLVFWTSTRELGKFRGGHSCKLKCEVGILSFERRQQSCAFDRLLQSLVQLCFGLRQGNIENFAGCLSSEYSRRRPEEGSPQKFIPKTINCKK</sequence>
<evidence type="ECO:0000313" key="1">
    <source>
        <dbReference type="EMBL" id="KAF7388772.1"/>
    </source>
</evidence>
<comment type="caution">
    <text evidence="1">The sequence shown here is derived from an EMBL/GenBank/DDBJ whole genome shotgun (WGS) entry which is preliminary data.</text>
</comment>
<dbReference type="Proteomes" id="UP000614350">
    <property type="component" value="Unassembled WGS sequence"/>
</dbReference>
<accession>A0A834MXI0</accession>
<protein>
    <submittedName>
        <fullName evidence="1">Uncharacterized protein</fullName>
    </submittedName>
</protein>
<dbReference type="EMBL" id="JACSEA010000011">
    <property type="protein sequence ID" value="KAF7388772.1"/>
    <property type="molecule type" value="Genomic_DNA"/>
</dbReference>
<keyword evidence="2" id="KW-1185">Reference proteome</keyword>
<organism evidence="1 2">
    <name type="scientific">Vespula vulgaris</name>
    <name type="common">Yellow jacket</name>
    <name type="synonym">Wasp</name>
    <dbReference type="NCBI Taxonomy" id="7454"/>
    <lineage>
        <taxon>Eukaryota</taxon>
        <taxon>Metazoa</taxon>
        <taxon>Ecdysozoa</taxon>
        <taxon>Arthropoda</taxon>
        <taxon>Hexapoda</taxon>
        <taxon>Insecta</taxon>
        <taxon>Pterygota</taxon>
        <taxon>Neoptera</taxon>
        <taxon>Endopterygota</taxon>
        <taxon>Hymenoptera</taxon>
        <taxon>Apocrita</taxon>
        <taxon>Aculeata</taxon>
        <taxon>Vespoidea</taxon>
        <taxon>Vespidae</taxon>
        <taxon>Vespinae</taxon>
        <taxon>Vespula</taxon>
    </lineage>
</organism>
<reference evidence="1" key="1">
    <citation type="journal article" date="2020" name="G3 (Bethesda)">
        <title>High-Quality Assemblies for Three Invasive Social Wasps from the &lt;i&gt;Vespula&lt;/i&gt; Genus.</title>
        <authorList>
            <person name="Harrop T.W.R."/>
            <person name="Guhlin J."/>
            <person name="McLaughlin G.M."/>
            <person name="Permina E."/>
            <person name="Stockwell P."/>
            <person name="Gilligan J."/>
            <person name="Le Lec M.F."/>
            <person name="Gruber M.A.M."/>
            <person name="Quinn O."/>
            <person name="Lovegrove M."/>
            <person name="Duncan E.J."/>
            <person name="Remnant E.J."/>
            <person name="Van Eeckhoven J."/>
            <person name="Graham B."/>
            <person name="Knapp R.A."/>
            <person name="Langford K.W."/>
            <person name="Kronenberg Z."/>
            <person name="Press M.O."/>
            <person name="Eacker S.M."/>
            <person name="Wilson-Rankin E.E."/>
            <person name="Purcell J."/>
            <person name="Lester P.J."/>
            <person name="Dearden P.K."/>
        </authorList>
    </citation>
    <scope>NUCLEOTIDE SEQUENCE</scope>
    <source>
        <strain evidence="1">Marl-1</strain>
    </source>
</reference>